<evidence type="ECO:0000313" key="1">
    <source>
        <dbReference type="EMBL" id="SPC23029.1"/>
    </source>
</evidence>
<dbReference type="EMBL" id="LT978514">
    <property type="protein sequence ID" value="SPC23029.1"/>
    <property type="molecule type" value="Genomic_DNA"/>
</dbReference>
<proteinExistence type="predicted"/>
<dbReference type="Proteomes" id="UP000257139">
    <property type="component" value="Chromosome CBM2594_b"/>
</dbReference>
<name>A0A7Z7JFN8_9BURK</name>
<accession>A0A7Z7JFN8</accession>
<organism evidence="1 2">
    <name type="scientific">Cupriavidus taiwanensis</name>
    <dbReference type="NCBI Taxonomy" id="164546"/>
    <lineage>
        <taxon>Bacteria</taxon>
        <taxon>Pseudomonadati</taxon>
        <taxon>Pseudomonadota</taxon>
        <taxon>Betaproteobacteria</taxon>
        <taxon>Burkholderiales</taxon>
        <taxon>Burkholderiaceae</taxon>
        <taxon>Cupriavidus</taxon>
    </lineage>
</organism>
<dbReference type="AlphaFoldDB" id="A0A7Z7JFN8"/>
<reference evidence="1 2" key="1">
    <citation type="submission" date="2018-01" db="EMBL/GenBank/DDBJ databases">
        <authorList>
            <person name="Clerissi C."/>
        </authorList>
    </citation>
    <scope>NUCLEOTIDE SEQUENCE [LARGE SCALE GENOMIC DNA]</scope>
    <source>
        <strain evidence="1">Cupriavidus taiwanensis STM 6021</strain>
    </source>
</reference>
<gene>
    <name evidence="1" type="ORF">CBM2594_B50270</name>
</gene>
<sequence>MAGTINSLGDDAKLGALRVRATVTASYDGLRHRAGEGRKLSARMAQLTGFASASPFSLAACLRSGAAGRGSSSLR</sequence>
<evidence type="ECO:0000313" key="2">
    <source>
        <dbReference type="Proteomes" id="UP000257139"/>
    </source>
</evidence>
<protein>
    <submittedName>
        <fullName evidence="1">Uncharacterized protein</fullName>
    </submittedName>
</protein>